<proteinExistence type="predicted"/>
<gene>
    <name evidence="2" type="ORF">Gotri_027295</name>
</gene>
<dbReference type="AlphaFoldDB" id="A0A7J9FJ87"/>
<sequence>SAYKLLHGSAFFSNTNSRQDDSTDFYKKLWKLQIPSKIKIMLWKTSWYFLPTLANLFSRRLVVNVFFPRCEGLVEDLVHIFRDCPIIVETNKNQLVHERKQSTGKEIGERLARYIKELEGIEERKITRLEGNDEWNPSPNLLIKINFDASFNQTQARPGSRVVARNALGEIVASKMILHTVVASPFTVEV</sequence>
<dbReference type="Proteomes" id="UP000593568">
    <property type="component" value="Unassembled WGS sequence"/>
</dbReference>
<feature type="domain" description="Reverse transcriptase zinc-binding" evidence="1">
    <location>
        <begin position="17"/>
        <end position="87"/>
    </location>
</feature>
<organism evidence="2 3">
    <name type="scientific">Gossypium trilobum</name>
    <dbReference type="NCBI Taxonomy" id="34281"/>
    <lineage>
        <taxon>Eukaryota</taxon>
        <taxon>Viridiplantae</taxon>
        <taxon>Streptophyta</taxon>
        <taxon>Embryophyta</taxon>
        <taxon>Tracheophyta</taxon>
        <taxon>Spermatophyta</taxon>
        <taxon>Magnoliopsida</taxon>
        <taxon>eudicotyledons</taxon>
        <taxon>Gunneridae</taxon>
        <taxon>Pentapetalae</taxon>
        <taxon>rosids</taxon>
        <taxon>malvids</taxon>
        <taxon>Malvales</taxon>
        <taxon>Malvaceae</taxon>
        <taxon>Malvoideae</taxon>
        <taxon>Gossypium</taxon>
    </lineage>
</organism>
<dbReference type="InterPro" id="IPR026960">
    <property type="entry name" value="RVT-Znf"/>
</dbReference>
<evidence type="ECO:0000313" key="3">
    <source>
        <dbReference type="Proteomes" id="UP000593568"/>
    </source>
</evidence>
<evidence type="ECO:0000313" key="2">
    <source>
        <dbReference type="EMBL" id="MBA0785251.1"/>
    </source>
</evidence>
<protein>
    <recommendedName>
        <fullName evidence="1">Reverse transcriptase zinc-binding domain-containing protein</fullName>
    </recommendedName>
</protein>
<keyword evidence="3" id="KW-1185">Reference proteome</keyword>
<evidence type="ECO:0000259" key="1">
    <source>
        <dbReference type="Pfam" id="PF13966"/>
    </source>
</evidence>
<reference evidence="2 3" key="1">
    <citation type="journal article" date="2019" name="Genome Biol. Evol.">
        <title>Insights into the evolution of the New World diploid cottons (Gossypium, subgenus Houzingenia) based on genome sequencing.</title>
        <authorList>
            <person name="Grover C.E."/>
            <person name="Arick M.A. 2nd"/>
            <person name="Thrash A."/>
            <person name="Conover J.L."/>
            <person name="Sanders W.S."/>
            <person name="Peterson D.G."/>
            <person name="Frelichowski J.E."/>
            <person name="Scheffler J.A."/>
            <person name="Scheffler B.E."/>
            <person name="Wendel J.F."/>
        </authorList>
    </citation>
    <scope>NUCLEOTIDE SEQUENCE [LARGE SCALE GENOMIC DNA]</scope>
    <source>
        <strain evidence="2">8</strain>
        <tissue evidence="2">Leaf</tissue>
    </source>
</reference>
<accession>A0A7J9FJ87</accession>
<dbReference type="Pfam" id="PF13966">
    <property type="entry name" value="zf-RVT"/>
    <property type="match status" value="1"/>
</dbReference>
<feature type="non-terminal residue" evidence="2">
    <location>
        <position position="190"/>
    </location>
</feature>
<name>A0A7J9FJ87_9ROSI</name>
<dbReference type="EMBL" id="JABEZW010218153">
    <property type="protein sequence ID" value="MBA0785251.1"/>
    <property type="molecule type" value="Genomic_DNA"/>
</dbReference>
<comment type="caution">
    <text evidence="2">The sequence shown here is derived from an EMBL/GenBank/DDBJ whole genome shotgun (WGS) entry which is preliminary data.</text>
</comment>